<dbReference type="PRINTS" id="PR00081">
    <property type="entry name" value="GDHRDH"/>
</dbReference>
<dbReference type="InterPro" id="IPR002347">
    <property type="entry name" value="SDR_fam"/>
</dbReference>
<dbReference type="Gene3D" id="3.40.50.720">
    <property type="entry name" value="NAD(P)-binding Rossmann-like Domain"/>
    <property type="match status" value="1"/>
</dbReference>
<name>A0A840R3W0_9GAMM</name>
<keyword evidence="4" id="KW-1185">Reference proteome</keyword>
<accession>A0A840R3W0</accession>
<reference evidence="3 4" key="1">
    <citation type="submission" date="2020-08" db="EMBL/GenBank/DDBJ databases">
        <title>Genomic Encyclopedia of Type Strains, Phase IV (KMG-IV): sequencing the most valuable type-strain genomes for metagenomic binning, comparative biology and taxonomic classification.</title>
        <authorList>
            <person name="Goeker M."/>
        </authorList>
    </citation>
    <scope>NUCLEOTIDE SEQUENCE [LARGE SCALE GENOMIC DNA]</scope>
    <source>
        <strain evidence="3 4">DSM 25701</strain>
    </source>
</reference>
<keyword evidence="2 3" id="KW-0560">Oxidoreductase</keyword>
<dbReference type="EC" id="1.1.1.51" evidence="3"/>
<comment type="similarity">
    <text evidence="1">Belongs to the short-chain dehydrogenases/reductases (SDR) family.</text>
</comment>
<evidence type="ECO:0000256" key="2">
    <source>
        <dbReference type="ARBA" id="ARBA00023002"/>
    </source>
</evidence>
<dbReference type="Pfam" id="PF13561">
    <property type="entry name" value="adh_short_C2"/>
    <property type="match status" value="1"/>
</dbReference>
<dbReference type="PROSITE" id="PS00061">
    <property type="entry name" value="ADH_SHORT"/>
    <property type="match status" value="1"/>
</dbReference>
<proteinExistence type="inferred from homology"/>
<evidence type="ECO:0000313" key="4">
    <source>
        <dbReference type="Proteomes" id="UP000536640"/>
    </source>
</evidence>
<dbReference type="FunFam" id="3.40.50.720:FF:000084">
    <property type="entry name" value="Short-chain dehydrogenase reductase"/>
    <property type="match status" value="1"/>
</dbReference>
<organism evidence="3 4">
    <name type="scientific">Zhongshania antarctica</name>
    <dbReference type="NCBI Taxonomy" id="641702"/>
    <lineage>
        <taxon>Bacteria</taxon>
        <taxon>Pseudomonadati</taxon>
        <taxon>Pseudomonadota</taxon>
        <taxon>Gammaproteobacteria</taxon>
        <taxon>Cellvibrionales</taxon>
        <taxon>Spongiibacteraceae</taxon>
        <taxon>Zhongshania</taxon>
    </lineage>
</organism>
<dbReference type="InterPro" id="IPR036291">
    <property type="entry name" value="NAD(P)-bd_dom_sf"/>
</dbReference>
<gene>
    <name evidence="3" type="ORF">HNQ57_001522</name>
</gene>
<dbReference type="GO" id="GO:0016491">
    <property type="term" value="F:oxidoreductase activity"/>
    <property type="evidence" value="ECO:0007669"/>
    <property type="project" value="UniProtKB-KW"/>
</dbReference>
<sequence>MGRVNGKVCIVTGAASGMGKADAIMLAAEGAKVVLTDLNEADGQAVAAQIGESAIFVKHNVTSEEDWQRVVSTAVTHFGRLDVLVNNAGMMTLGNIVDCSLEDYRRVNAVNSEGVFLGCKTAIPAMEASGNGGSIINMSSVAAIHGMSFVAAYSASKGAVMALTKSVALYCREKRNGIRCNSIHPDGVKTPMVFKVATGQDSATREEIESLSTVEHPMCEPEDIAALVLYLASDESKFVNAAEMLIDNASTATPPISM</sequence>
<dbReference type="PRINTS" id="PR00080">
    <property type="entry name" value="SDRFAMILY"/>
</dbReference>
<dbReference type="EMBL" id="JACHHW010000004">
    <property type="protein sequence ID" value="MBB5187253.1"/>
    <property type="molecule type" value="Genomic_DNA"/>
</dbReference>
<dbReference type="NCBIfam" id="NF005559">
    <property type="entry name" value="PRK07231.1"/>
    <property type="match status" value="1"/>
</dbReference>
<dbReference type="SUPFAM" id="SSF51735">
    <property type="entry name" value="NAD(P)-binding Rossmann-fold domains"/>
    <property type="match status" value="1"/>
</dbReference>
<dbReference type="PANTHER" id="PTHR43180:SF66">
    <property type="entry name" value="SHORT-CHAIN DEHYDROGENASE_REDUCTASE FAMILY PROTEIN"/>
    <property type="match status" value="1"/>
</dbReference>
<evidence type="ECO:0000313" key="3">
    <source>
        <dbReference type="EMBL" id="MBB5187253.1"/>
    </source>
</evidence>
<dbReference type="PANTHER" id="PTHR43180">
    <property type="entry name" value="3-OXOACYL-(ACYL-CARRIER-PROTEIN) REDUCTASE (AFU_ORTHOLOGUE AFUA_6G11210)"/>
    <property type="match status" value="1"/>
</dbReference>
<dbReference type="InterPro" id="IPR020904">
    <property type="entry name" value="Sc_DH/Rdtase_CS"/>
</dbReference>
<comment type="caution">
    <text evidence="3">The sequence shown here is derived from an EMBL/GenBank/DDBJ whole genome shotgun (WGS) entry which is preliminary data.</text>
</comment>
<dbReference type="Proteomes" id="UP000536640">
    <property type="component" value="Unassembled WGS sequence"/>
</dbReference>
<protein>
    <submittedName>
        <fullName evidence="3">3(Or 17)beta-hydroxysteroid dehydrogenase</fullName>
        <ecNumber evidence="3">1.1.1.51</ecNumber>
    </submittedName>
</protein>
<dbReference type="AlphaFoldDB" id="A0A840R3W0"/>
<evidence type="ECO:0000256" key="1">
    <source>
        <dbReference type="ARBA" id="ARBA00006484"/>
    </source>
</evidence>
<dbReference type="RefSeq" id="WP_184462091.1">
    <property type="nucleotide sequence ID" value="NZ_JACHHW010000004.1"/>
</dbReference>